<feature type="transmembrane region" description="Helical" evidence="1">
    <location>
        <begin position="84"/>
        <end position="104"/>
    </location>
</feature>
<evidence type="ECO:0000313" key="2">
    <source>
        <dbReference type="EMBL" id="MBA8829104.1"/>
    </source>
</evidence>
<keyword evidence="1" id="KW-0812">Transmembrane</keyword>
<dbReference type="EMBL" id="JACGWU010000003">
    <property type="protein sequence ID" value="MBA8829104.1"/>
    <property type="molecule type" value="Genomic_DNA"/>
</dbReference>
<reference evidence="2 3" key="1">
    <citation type="submission" date="2020-07" db="EMBL/GenBank/DDBJ databases">
        <title>Sequencing the genomes of 1000 actinobacteria strains.</title>
        <authorList>
            <person name="Klenk H.-P."/>
        </authorList>
    </citation>
    <scope>NUCLEOTIDE SEQUENCE [LARGE SCALE GENOMIC DNA]</scope>
    <source>
        <strain evidence="2 3">DSM 23737</strain>
    </source>
</reference>
<dbReference type="Proteomes" id="UP000524237">
    <property type="component" value="Unassembled WGS sequence"/>
</dbReference>
<dbReference type="GO" id="GO:0006508">
    <property type="term" value="P:proteolysis"/>
    <property type="evidence" value="ECO:0007669"/>
    <property type="project" value="UniProtKB-KW"/>
</dbReference>
<keyword evidence="1" id="KW-0472">Membrane</keyword>
<feature type="transmembrane region" description="Helical" evidence="1">
    <location>
        <begin position="116"/>
        <end position="138"/>
    </location>
</feature>
<keyword evidence="1" id="KW-1133">Transmembrane helix</keyword>
<dbReference type="AlphaFoldDB" id="A0A7W3JTR8"/>
<gene>
    <name evidence="2" type="ORF">FB555_001207</name>
</gene>
<feature type="transmembrane region" description="Helical" evidence="1">
    <location>
        <begin position="36"/>
        <end position="64"/>
    </location>
</feature>
<keyword evidence="2" id="KW-0378">Hydrolase</keyword>
<feature type="transmembrane region" description="Helical" evidence="1">
    <location>
        <begin position="6"/>
        <end position="24"/>
    </location>
</feature>
<organism evidence="2 3">
    <name type="scientific">Alpinimonas psychrophila</name>
    <dbReference type="NCBI Taxonomy" id="748908"/>
    <lineage>
        <taxon>Bacteria</taxon>
        <taxon>Bacillati</taxon>
        <taxon>Actinomycetota</taxon>
        <taxon>Actinomycetes</taxon>
        <taxon>Micrococcales</taxon>
        <taxon>Microbacteriaceae</taxon>
        <taxon>Alpinimonas</taxon>
    </lineage>
</organism>
<dbReference type="RefSeq" id="WP_182484553.1">
    <property type="nucleotide sequence ID" value="NZ_JACGWU010000003.1"/>
</dbReference>
<keyword evidence="3" id="KW-1185">Reference proteome</keyword>
<name>A0A7W3JTR8_9MICO</name>
<protein>
    <submittedName>
        <fullName evidence="2">Zn-dependent protease with chaperone function</fullName>
    </submittedName>
</protein>
<sequence length="267" mass="28889">MEPLAIVALLLTYVGVTFLAPWVLARPVLVSEHPRLVLNLWMSALLISLTSLTVALGTLVGRALRHHVEHITNHDWLGPTIDTMLGWAAIAAFGLIAFRLGVAAQELRADTNARNLRLLMLLTGAVPLTVGTRTVLLVESPLRVLGALPARHHVLLTTSLRDALTVPQLEAAVEHEQTHLREHHAALRGIGQLAVAVAPVFSASTRMAQATRIATELIADDVACAFATKKYGPDIVADALLAAFPKNPDITERVARLRKRAARRAVH</sequence>
<dbReference type="GO" id="GO:0008233">
    <property type="term" value="F:peptidase activity"/>
    <property type="evidence" value="ECO:0007669"/>
    <property type="project" value="UniProtKB-KW"/>
</dbReference>
<comment type="caution">
    <text evidence="2">The sequence shown here is derived from an EMBL/GenBank/DDBJ whole genome shotgun (WGS) entry which is preliminary data.</text>
</comment>
<accession>A0A7W3JTR8</accession>
<keyword evidence="2" id="KW-0645">Protease</keyword>
<evidence type="ECO:0000313" key="3">
    <source>
        <dbReference type="Proteomes" id="UP000524237"/>
    </source>
</evidence>
<evidence type="ECO:0000256" key="1">
    <source>
        <dbReference type="SAM" id="Phobius"/>
    </source>
</evidence>
<proteinExistence type="predicted"/>